<dbReference type="RefSeq" id="XP_024668081.1">
    <property type="nucleotide sequence ID" value="XM_024814269.1"/>
</dbReference>
<dbReference type="EMBL" id="KZ559187">
    <property type="protein sequence ID" value="PLB34069.1"/>
    <property type="molecule type" value="Genomic_DNA"/>
</dbReference>
<gene>
    <name evidence="3" type="ORF">BDW47DRAFT_112923</name>
</gene>
<evidence type="ECO:0008006" key="5">
    <source>
        <dbReference type="Google" id="ProtNLM"/>
    </source>
</evidence>
<evidence type="ECO:0000256" key="1">
    <source>
        <dbReference type="SAM" id="MobiDB-lite"/>
    </source>
</evidence>
<sequence length="217" mass="20746">MSRLLTLTTLLTTLSLLTPSQARTDLKGCTSTATRNQWNEASVLWYVPGTGEICDFPDCGGGRAPPKYDNPACPGYTGSASYEPTFLPGFGEATATATATASAGGDADDAAPTEGASATGGTRPGVTGVVSATGKSVAGSAPGSATAGGVSSSAAAVASPSGSSRAGVTKLASTKTSSVSSSSTAGSVPTFNAAAGGYARIGGGGVVGVVVAAAVLL</sequence>
<name>A0A2I2F0C2_ASPCN</name>
<dbReference type="Proteomes" id="UP000234585">
    <property type="component" value="Unassembled WGS sequence"/>
</dbReference>
<organism evidence="3 4">
    <name type="scientific">Aspergillus candidus</name>
    <dbReference type="NCBI Taxonomy" id="41067"/>
    <lineage>
        <taxon>Eukaryota</taxon>
        <taxon>Fungi</taxon>
        <taxon>Dikarya</taxon>
        <taxon>Ascomycota</taxon>
        <taxon>Pezizomycotina</taxon>
        <taxon>Eurotiomycetes</taxon>
        <taxon>Eurotiomycetidae</taxon>
        <taxon>Eurotiales</taxon>
        <taxon>Aspergillaceae</taxon>
        <taxon>Aspergillus</taxon>
        <taxon>Aspergillus subgen. Circumdati</taxon>
    </lineage>
</organism>
<feature type="compositionally biased region" description="Low complexity" evidence="1">
    <location>
        <begin position="112"/>
        <end position="169"/>
    </location>
</feature>
<proteinExistence type="predicted"/>
<dbReference type="AlphaFoldDB" id="A0A2I2F0C2"/>
<reference evidence="3 4" key="1">
    <citation type="submission" date="2017-12" db="EMBL/GenBank/DDBJ databases">
        <authorList>
            <consortium name="DOE Joint Genome Institute"/>
            <person name="Haridas S."/>
            <person name="Kjaerbolling I."/>
            <person name="Vesth T.C."/>
            <person name="Frisvad J.C."/>
            <person name="Nybo J.L."/>
            <person name="Theobald S."/>
            <person name="Kuo A."/>
            <person name="Bowyer P."/>
            <person name="Matsuda Y."/>
            <person name="Mondo S."/>
            <person name="Lyhne E.K."/>
            <person name="Kogle M.E."/>
            <person name="Clum A."/>
            <person name="Lipzen A."/>
            <person name="Salamov A."/>
            <person name="Ngan C.Y."/>
            <person name="Daum C."/>
            <person name="Chiniquy J."/>
            <person name="Barry K."/>
            <person name="LaButti K."/>
            <person name="Simmons B.A."/>
            <person name="Magnuson J.K."/>
            <person name="Mortensen U.H."/>
            <person name="Larsen T.O."/>
            <person name="Grigoriev I.V."/>
            <person name="Baker S.E."/>
            <person name="Andersen M.R."/>
            <person name="Nordberg H.P."/>
            <person name="Cantor M.N."/>
            <person name="Hua S.X."/>
        </authorList>
    </citation>
    <scope>NUCLEOTIDE SEQUENCE [LARGE SCALE GENOMIC DNA]</scope>
    <source>
        <strain evidence="3 4">CBS 102.13</strain>
    </source>
</reference>
<feature type="chain" id="PRO_5014114238" description="Siderophore biosynthesis enzyme" evidence="2">
    <location>
        <begin position="23"/>
        <end position="217"/>
    </location>
</feature>
<evidence type="ECO:0000313" key="4">
    <source>
        <dbReference type="Proteomes" id="UP000234585"/>
    </source>
</evidence>
<accession>A0A2I2F0C2</accession>
<evidence type="ECO:0000313" key="3">
    <source>
        <dbReference type="EMBL" id="PLB34069.1"/>
    </source>
</evidence>
<feature type="signal peptide" evidence="2">
    <location>
        <begin position="1"/>
        <end position="22"/>
    </location>
</feature>
<dbReference type="STRING" id="41067.A0A2I2F0C2"/>
<dbReference type="OrthoDB" id="3942074at2759"/>
<keyword evidence="2" id="KW-0732">Signal</keyword>
<protein>
    <recommendedName>
        <fullName evidence="5">Siderophore biosynthesis enzyme</fullName>
    </recommendedName>
</protein>
<dbReference type="GeneID" id="36521429"/>
<evidence type="ECO:0000256" key="2">
    <source>
        <dbReference type="SAM" id="SignalP"/>
    </source>
</evidence>
<keyword evidence="4" id="KW-1185">Reference proteome</keyword>
<feature type="region of interest" description="Disordered" evidence="1">
    <location>
        <begin position="98"/>
        <end position="169"/>
    </location>
</feature>